<sequence length="310" mass="35741">MTVNNKPKLIVLIRHGTSEWNENEEVITKVPAHLIGLTEVGREQSILSGLALLKTLNLDGVDSVAQGYHFKKVEDQSLSGLVTQRTGYDPQKLDKLNLTVYISPFKCARETSKGVLDVIEKYNFLKQGVCNGDTSPAEVSFNPCKKRKHAVWSHDVVQGESEITRFIDLKVREDPRLREQDFGNFKDIQTMKDVMSLRSHYGEFFFRFLQGESAADVFNRVANFHDSMFRTFRTNAESGDGDWNDVFVIITHDIFLRVFLMRWFRWTYEEFETIAKLPNGCLIVMELDEATDTYILKTEIPKTQKHHSHL</sequence>
<accession>J7RR31</accession>
<gene>
    <name evidence="1" type="primary">KNAG0J02220</name>
    <name evidence="1" type="ordered locus">KNAG_0J02220</name>
</gene>
<dbReference type="GeneID" id="34528058"/>
<organism evidence="1 2">
    <name type="scientific">Huiozyma naganishii (strain ATCC MYA-139 / BCRC 22969 / CBS 8797 / KCTC 17520 / NBRC 10181 / NCYC 3082 / Yp74L-3)</name>
    <name type="common">Yeast</name>
    <name type="synonym">Kazachstania naganishii</name>
    <dbReference type="NCBI Taxonomy" id="1071383"/>
    <lineage>
        <taxon>Eukaryota</taxon>
        <taxon>Fungi</taxon>
        <taxon>Dikarya</taxon>
        <taxon>Ascomycota</taxon>
        <taxon>Saccharomycotina</taxon>
        <taxon>Saccharomycetes</taxon>
        <taxon>Saccharomycetales</taxon>
        <taxon>Saccharomycetaceae</taxon>
        <taxon>Huiozyma</taxon>
    </lineage>
</organism>
<dbReference type="Pfam" id="PF00300">
    <property type="entry name" value="His_Phos_1"/>
    <property type="match status" value="1"/>
</dbReference>
<dbReference type="InterPro" id="IPR052765">
    <property type="entry name" value="PGM-Related"/>
</dbReference>
<dbReference type="InterPro" id="IPR029033">
    <property type="entry name" value="His_PPase_superfam"/>
</dbReference>
<dbReference type="AlphaFoldDB" id="J7RR31"/>
<dbReference type="KEGG" id="kng:KNAG_0J02220"/>
<keyword evidence="2" id="KW-1185">Reference proteome</keyword>
<dbReference type="PANTHER" id="PTHR46192">
    <property type="entry name" value="BROAD-RANGE ACID PHOSPHATASE DET1"/>
    <property type="match status" value="1"/>
</dbReference>
<dbReference type="HOGENOM" id="CLU_033323_3_3_1"/>
<name>J7RR31_HUIN7</name>
<reference evidence="1 2" key="1">
    <citation type="journal article" date="2011" name="Proc. Natl. Acad. Sci. U.S.A.">
        <title>Evolutionary erosion of yeast sex chromosomes by mating-type switching accidents.</title>
        <authorList>
            <person name="Gordon J.L."/>
            <person name="Armisen D."/>
            <person name="Proux-Wera E."/>
            <person name="Oheigeartaigh S.S."/>
            <person name="Byrne K.P."/>
            <person name="Wolfe K.H."/>
        </authorList>
    </citation>
    <scope>NUCLEOTIDE SEQUENCE [LARGE SCALE GENOMIC DNA]</scope>
    <source>
        <strain evidence="2">ATCC MYA-139 / BCRC 22969 / CBS 8797 / CCRC 22969 / KCTC 17520 / NBRC 10181 / NCYC 3082</strain>
    </source>
</reference>
<dbReference type="InterPro" id="IPR013078">
    <property type="entry name" value="His_Pase_superF_clade-1"/>
</dbReference>
<evidence type="ECO:0000313" key="2">
    <source>
        <dbReference type="Proteomes" id="UP000006310"/>
    </source>
</evidence>
<dbReference type="STRING" id="1071383.J7RR31"/>
<dbReference type="Proteomes" id="UP000006310">
    <property type="component" value="Chromosome 10"/>
</dbReference>
<proteinExistence type="predicted"/>
<dbReference type="eggNOG" id="ENOG502QQ8J">
    <property type="taxonomic scope" value="Eukaryota"/>
</dbReference>
<dbReference type="OrthoDB" id="10261749at2759"/>
<evidence type="ECO:0008006" key="3">
    <source>
        <dbReference type="Google" id="ProtNLM"/>
    </source>
</evidence>
<dbReference type="SMART" id="SM00855">
    <property type="entry name" value="PGAM"/>
    <property type="match status" value="1"/>
</dbReference>
<reference evidence="2" key="2">
    <citation type="submission" date="2012-08" db="EMBL/GenBank/DDBJ databases">
        <title>Genome sequence of Kazachstania naganishii.</title>
        <authorList>
            <person name="Gordon J.L."/>
            <person name="Armisen D."/>
            <person name="Proux-Wera E."/>
            <person name="OhEigeartaigh S.S."/>
            <person name="Byrne K.P."/>
            <person name="Wolfe K.H."/>
        </authorList>
    </citation>
    <scope>NUCLEOTIDE SEQUENCE [LARGE SCALE GENOMIC DNA]</scope>
    <source>
        <strain evidence="2">ATCC MYA-139 / BCRC 22969 / CBS 8797 / CCRC 22969 / KCTC 17520 / NBRC 10181 / NCYC 3082</strain>
    </source>
</reference>
<dbReference type="RefSeq" id="XP_022466548.1">
    <property type="nucleotide sequence ID" value="XM_022610232.1"/>
</dbReference>
<dbReference type="SUPFAM" id="SSF53254">
    <property type="entry name" value="Phosphoglycerate mutase-like"/>
    <property type="match status" value="1"/>
</dbReference>
<evidence type="ECO:0000313" key="1">
    <source>
        <dbReference type="EMBL" id="CCK72303.1"/>
    </source>
</evidence>
<dbReference type="EMBL" id="HE978323">
    <property type="protein sequence ID" value="CCK72303.1"/>
    <property type="molecule type" value="Genomic_DNA"/>
</dbReference>
<protein>
    <recommendedName>
        <fullName evidence="3">Phosphoglycerate mutase-like protein</fullName>
    </recommendedName>
</protein>
<dbReference type="Gene3D" id="3.40.50.1240">
    <property type="entry name" value="Phosphoglycerate mutase-like"/>
    <property type="match status" value="1"/>
</dbReference>